<proteinExistence type="predicted"/>
<feature type="region of interest" description="Disordered" evidence="1">
    <location>
        <begin position="94"/>
        <end position="128"/>
    </location>
</feature>
<dbReference type="EMBL" id="JAEPQZ010000001">
    <property type="protein sequence ID" value="KAG2186281.1"/>
    <property type="molecule type" value="Genomic_DNA"/>
</dbReference>
<dbReference type="PANTHER" id="PTHR47725">
    <property type="entry name" value="OS03G0364000 PROTEIN"/>
    <property type="match status" value="1"/>
</dbReference>
<gene>
    <name evidence="2" type="ORF">INT43_002719</name>
</gene>
<feature type="non-terminal residue" evidence="2">
    <location>
        <position position="1"/>
    </location>
</feature>
<sequence>ATKVPNYIRVKRLTSTYFVCVSAKDNVARVKQILGDTILNGEKKPEEMRLYTSKTPGDYTLLDDTLPVERAGLENDMVVYLCYYDADQGKWENVQVSQPEDLDDYADDDEEFEEEGLSSRKEKGKSKA</sequence>
<evidence type="ECO:0000313" key="3">
    <source>
        <dbReference type="Proteomes" id="UP000654370"/>
    </source>
</evidence>
<comment type="caution">
    <text evidence="2">The sequence shown here is derived from an EMBL/GenBank/DDBJ whole genome shotgun (WGS) entry which is preliminary data.</text>
</comment>
<evidence type="ECO:0008006" key="4">
    <source>
        <dbReference type="Google" id="ProtNLM"/>
    </source>
</evidence>
<feature type="compositionally biased region" description="Acidic residues" evidence="1">
    <location>
        <begin position="100"/>
        <end position="116"/>
    </location>
</feature>
<dbReference type="PANTHER" id="PTHR47725:SF2">
    <property type="entry name" value="UBIQUITIN-LIKE DOMAIN-CONTAINING PROTEIN"/>
    <property type="match status" value="1"/>
</dbReference>
<keyword evidence="3" id="KW-1185">Reference proteome</keyword>
<evidence type="ECO:0000313" key="2">
    <source>
        <dbReference type="EMBL" id="KAG2186281.1"/>
    </source>
</evidence>
<dbReference type="Gene3D" id="3.10.20.90">
    <property type="entry name" value="Phosphatidylinositol 3-kinase Catalytic Subunit, Chain A, domain 1"/>
    <property type="match status" value="1"/>
</dbReference>
<accession>A0A8H7Q5P2</accession>
<dbReference type="AlphaFoldDB" id="A0A8H7Q5P2"/>
<evidence type="ECO:0000256" key="1">
    <source>
        <dbReference type="SAM" id="MobiDB-lite"/>
    </source>
</evidence>
<dbReference type="Proteomes" id="UP000654370">
    <property type="component" value="Unassembled WGS sequence"/>
</dbReference>
<name>A0A8H7Q5P2_MORIS</name>
<organism evidence="2 3">
    <name type="scientific">Mortierella isabellina</name>
    <name type="common">Filamentous fungus</name>
    <name type="synonym">Umbelopsis isabellina</name>
    <dbReference type="NCBI Taxonomy" id="91625"/>
    <lineage>
        <taxon>Eukaryota</taxon>
        <taxon>Fungi</taxon>
        <taxon>Fungi incertae sedis</taxon>
        <taxon>Mucoromycota</taxon>
        <taxon>Mucoromycotina</taxon>
        <taxon>Umbelopsidomycetes</taxon>
        <taxon>Umbelopsidales</taxon>
        <taxon>Umbelopsidaceae</taxon>
        <taxon>Umbelopsis</taxon>
    </lineage>
</organism>
<reference evidence="2" key="1">
    <citation type="submission" date="2020-12" db="EMBL/GenBank/DDBJ databases">
        <title>Metabolic potential, ecology and presence of endohyphal bacteria is reflected in genomic diversity of Mucoromycotina.</title>
        <authorList>
            <person name="Muszewska A."/>
            <person name="Okrasinska A."/>
            <person name="Steczkiewicz K."/>
            <person name="Drgas O."/>
            <person name="Orlowska M."/>
            <person name="Perlinska-Lenart U."/>
            <person name="Aleksandrzak-Piekarczyk T."/>
            <person name="Szatraj K."/>
            <person name="Zielenkiewicz U."/>
            <person name="Pilsyk S."/>
            <person name="Malc E."/>
            <person name="Mieczkowski P."/>
            <person name="Kruszewska J.S."/>
            <person name="Biernat P."/>
            <person name="Pawlowska J."/>
        </authorList>
    </citation>
    <scope>NUCLEOTIDE SEQUENCE</scope>
    <source>
        <strain evidence="2">WA0000067209</strain>
    </source>
</reference>
<protein>
    <recommendedName>
        <fullName evidence="4">Ubiquitin-like domain-containing protein</fullName>
    </recommendedName>
</protein>
<dbReference type="OrthoDB" id="428577at2759"/>